<sequence>MAEKEAVEPAAEGKGSSKKLIIIIALAVVLVLAGGGAAAWFFLSGSSSEDPDAPKVEVKRPAIYVKLRTLEGRPMFVASMQSSSGQRHLMQIYAEAKTRDPAVEQALNQHMPLVVARLNTLFTTADPESLRLVEGKRALQQQATAIVQEVMSDKAGNSGVEIVLFTSIVMQ</sequence>
<dbReference type="EMBL" id="SMRS01000001">
    <property type="protein sequence ID" value="KAA0876619.1"/>
    <property type="molecule type" value="Genomic_DNA"/>
</dbReference>
<protein>
    <recommendedName>
        <fullName evidence="10">Flagellar protein FliL</fullName>
    </recommendedName>
</protein>
<evidence type="ECO:0000256" key="5">
    <source>
        <dbReference type="ARBA" id="ARBA00022500"/>
    </source>
</evidence>
<evidence type="ECO:0000256" key="2">
    <source>
        <dbReference type="ARBA" id="ARBA00004162"/>
    </source>
</evidence>
<evidence type="ECO:0000313" key="11">
    <source>
        <dbReference type="EMBL" id="KAA0876619.1"/>
    </source>
</evidence>
<evidence type="ECO:0000256" key="9">
    <source>
        <dbReference type="ARBA" id="ARBA00023136"/>
    </source>
</evidence>
<dbReference type="GO" id="GO:0005886">
    <property type="term" value="C:plasma membrane"/>
    <property type="evidence" value="ECO:0007669"/>
    <property type="project" value="UniProtKB-SubCell"/>
</dbReference>
<evidence type="ECO:0000256" key="10">
    <source>
        <dbReference type="RuleBase" id="RU364125"/>
    </source>
</evidence>
<keyword evidence="8 10" id="KW-1133">Transmembrane helix</keyword>
<evidence type="ECO:0000256" key="4">
    <source>
        <dbReference type="ARBA" id="ARBA00022475"/>
    </source>
</evidence>
<keyword evidence="6 10" id="KW-0812">Transmembrane</keyword>
<dbReference type="PANTHER" id="PTHR35091:SF2">
    <property type="entry name" value="FLAGELLAR PROTEIN FLIL"/>
    <property type="match status" value="1"/>
</dbReference>
<dbReference type="InterPro" id="IPR005503">
    <property type="entry name" value="FliL"/>
</dbReference>
<organism evidence="11 12">
    <name type="scientific">Nitrincola tapanii</name>
    <dbReference type="NCBI Taxonomy" id="1708751"/>
    <lineage>
        <taxon>Bacteria</taxon>
        <taxon>Pseudomonadati</taxon>
        <taxon>Pseudomonadota</taxon>
        <taxon>Gammaproteobacteria</taxon>
        <taxon>Oceanospirillales</taxon>
        <taxon>Oceanospirillaceae</taxon>
        <taxon>Nitrincola</taxon>
    </lineage>
</organism>
<keyword evidence="11" id="KW-0282">Flagellum</keyword>
<dbReference type="OrthoDB" id="5616092at2"/>
<comment type="subcellular location">
    <subcellularLocation>
        <location evidence="10">Cell inner membrane</location>
    </subcellularLocation>
    <subcellularLocation>
        <location evidence="2">Cell membrane</location>
        <topology evidence="2">Single-pass membrane protein</topology>
    </subcellularLocation>
</comment>
<evidence type="ECO:0000256" key="6">
    <source>
        <dbReference type="ARBA" id="ARBA00022692"/>
    </source>
</evidence>
<feature type="transmembrane region" description="Helical" evidence="10">
    <location>
        <begin position="20"/>
        <end position="43"/>
    </location>
</feature>
<dbReference type="GO" id="GO:0006935">
    <property type="term" value="P:chemotaxis"/>
    <property type="evidence" value="ECO:0007669"/>
    <property type="project" value="UniProtKB-KW"/>
</dbReference>
<keyword evidence="9 10" id="KW-0472">Membrane</keyword>
<gene>
    <name evidence="11" type="ORF">E1H14_02555</name>
</gene>
<keyword evidence="11" id="KW-0966">Cell projection</keyword>
<evidence type="ECO:0000256" key="1">
    <source>
        <dbReference type="ARBA" id="ARBA00002254"/>
    </source>
</evidence>
<keyword evidence="5 10" id="KW-0145">Chemotaxis</keyword>
<comment type="similarity">
    <text evidence="3 10">Belongs to the FliL family.</text>
</comment>
<evidence type="ECO:0000313" key="12">
    <source>
        <dbReference type="Proteomes" id="UP000325302"/>
    </source>
</evidence>
<comment type="function">
    <text evidence="1 10">Controls the rotational direction of flagella during chemotaxis.</text>
</comment>
<dbReference type="RefSeq" id="WP_149389869.1">
    <property type="nucleotide sequence ID" value="NZ_SMRS01000001.1"/>
</dbReference>
<name>A0A5A9W999_9GAMM</name>
<dbReference type="Proteomes" id="UP000325302">
    <property type="component" value="Unassembled WGS sequence"/>
</dbReference>
<dbReference type="GO" id="GO:0009425">
    <property type="term" value="C:bacterial-type flagellum basal body"/>
    <property type="evidence" value="ECO:0007669"/>
    <property type="project" value="InterPro"/>
</dbReference>
<reference evidence="11 12" key="1">
    <citation type="submission" date="2019-03" db="EMBL/GenBank/DDBJ databases">
        <title>Nitrincola sp. nov. isolated from an Indian soda lake.</title>
        <authorList>
            <person name="Joshi A."/>
            <person name="Thite S.V."/>
            <person name="Joseph N."/>
            <person name="Dhotre D."/>
            <person name="Moorthy M."/>
            <person name="Shouche Y.S."/>
        </authorList>
    </citation>
    <scope>NUCLEOTIDE SEQUENCE [LARGE SCALE GENOMIC DNA]</scope>
    <source>
        <strain evidence="11 12">MEB193</strain>
    </source>
</reference>
<dbReference type="AlphaFoldDB" id="A0A5A9W999"/>
<dbReference type="Pfam" id="PF03748">
    <property type="entry name" value="FliL"/>
    <property type="match status" value="1"/>
</dbReference>
<comment type="caution">
    <text evidence="11">The sequence shown here is derived from an EMBL/GenBank/DDBJ whole genome shotgun (WGS) entry which is preliminary data.</text>
</comment>
<dbReference type="GO" id="GO:0071978">
    <property type="term" value="P:bacterial-type flagellum-dependent swarming motility"/>
    <property type="evidence" value="ECO:0007669"/>
    <property type="project" value="TreeGrafter"/>
</dbReference>
<keyword evidence="4" id="KW-1003">Cell membrane</keyword>
<evidence type="ECO:0000256" key="7">
    <source>
        <dbReference type="ARBA" id="ARBA00022779"/>
    </source>
</evidence>
<proteinExistence type="inferred from homology"/>
<dbReference type="PANTHER" id="PTHR35091">
    <property type="entry name" value="FLAGELLAR PROTEIN FLIL"/>
    <property type="match status" value="1"/>
</dbReference>
<accession>A0A5A9W999</accession>
<evidence type="ECO:0000256" key="3">
    <source>
        <dbReference type="ARBA" id="ARBA00008281"/>
    </source>
</evidence>
<keyword evidence="11" id="KW-0969">Cilium</keyword>
<keyword evidence="12" id="KW-1185">Reference proteome</keyword>
<keyword evidence="10" id="KW-0997">Cell inner membrane</keyword>
<evidence type="ECO:0000256" key="8">
    <source>
        <dbReference type="ARBA" id="ARBA00022989"/>
    </source>
</evidence>
<keyword evidence="7 10" id="KW-0283">Flagellar rotation</keyword>